<feature type="domain" description="MoaB/Mog" evidence="6">
    <location>
        <begin position="29"/>
        <end position="173"/>
    </location>
</feature>
<dbReference type="Pfam" id="PF00994">
    <property type="entry name" value="MoCF_biosynth"/>
    <property type="match status" value="1"/>
</dbReference>
<keyword evidence="4 5" id="KW-0501">Molybdenum cofactor biosynthesis</keyword>
<dbReference type="InterPro" id="IPR012245">
    <property type="entry name" value="MoaB"/>
</dbReference>
<evidence type="ECO:0000256" key="1">
    <source>
        <dbReference type="ARBA" id="ARBA00005046"/>
    </source>
</evidence>
<reference evidence="7" key="1">
    <citation type="journal article" date="2014" name="Int. J. Syst. Evol. Microbiol.">
        <title>Complete genome sequence of Corynebacterium casei LMG S-19264T (=DSM 44701T), isolated from a smear-ripened cheese.</title>
        <authorList>
            <consortium name="US DOE Joint Genome Institute (JGI-PGF)"/>
            <person name="Walter F."/>
            <person name="Albersmeier A."/>
            <person name="Kalinowski J."/>
            <person name="Ruckert C."/>
        </authorList>
    </citation>
    <scope>NUCLEOTIDE SEQUENCE</scope>
    <source>
        <strain evidence="7">KCTC 32296</strain>
    </source>
</reference>
<organism evidence="7 8">
    <name type="scientific">Asticcacaulis endophyticus</name>
    <dbReference type="NCBI Taxonomy" id="1395890"/>
    <lineage>
        <taxon>Bacteria</taxon>
        <taxon>Pseudomonadati</taxon>
        <taxon>Pseudomonadota</taxon>
        <taxon>Alphaproteobacteria</taxon>
        <taxon>Caulobacterales</taxon>
        <taxon>Caulobacteraceae</taxon>
        <taxon>Asticcacaulis</taxon>
    </lineage>
</organism>
<comment type="similarity">
    <text evidence="2 5">Belongs to the MoaB/Mog family.</text>
</comment>
<dbReference type="Gene3D" id="3.40.980.10">
    <property type="entry name" value="MoaB/Mog-like domain"/>
    <property type="match status" value="1"/>
</dbReference>
<dbReference type="PANTHER" id="PTHR43232:SF2">
    <property type="entry name" value="MOLYBDENUM COFACTOR BIOSYNTHESIS PROTEIN B"/>
    <property type="match status" value="1"/>
</dbReference>
<dbReference type="PROSITE" id="PS01078">
    <property type="entry name" value="MOCF_BIOSYNTHESIS_1"/>
    <property type="match status" value="1"/>
</dbReference>
<evidence type="ECO:0000256" key="3">
    <source>
        <dbReference type="ARBA" id="ARBA00015262"/>
    </source>
</evidence>
<dbReference type="AlphaFoldDB" id="A0A918PXU5"/>
<dbReference type="Proteomes" id="UP000662572">
    <property type="component" value="Unassembled WGS sequence"/>
</dbReference>
<comment type="pathway">
    <text evidence="1 5">Cofactor biosynthesis; molybdopterin biosynthesis.</text>
</comment>
<dbReference type="InterPro" id="IPR008284">
    <property type="entry name" value="MoCF_biosynth_CS"/>
</dbReference>
<evidence type="ECO:0000259" key="6">
    <source>
        <dbReference type="SMART" id="SM00852"/>
    </source>
</evidence>
<comment type="function">
    <text evidence="5">May be involved in the biosynthesis of molybdopterin.</text>
</comment>
<dbReference type="NCBIfam" id="TIGR02667">
    <property type="entry name" value="moaB_proteo"/>
    <property type="match status" value="1"/>
</dbReference>
<sequence>MLPLTDTDRTYIGAGRIHEDRPFKSVNIAILTVSDTRTAENDTSGDVLARRITDAGHHLAARNIVRDDVEHICGAIRTWIASGEVDVIITTGGTGITGRDVTPEAVEPMFDKRIEGFSTIFHMVSFQTVGLSTLQSRALAGLIDGVFVFCLPGSNGACKDGWDKVIRWQLDSRHGPCNMVELMPRLKEK</sequence>
<evidence type="ECO:0000313" key="7">
    <source>
        <dbReference type="EMBL" id="GGZ26607.1"/>
    </source>
</evidence>
<dbReference type="SMART" id="SM00852">
    <property type="entry name" value="MoCF_biosynth"/>
    <property type="match status" value="1"/>
</dbReference>
<evidence type="ECO:0000256" key="2">
    <source>
        <dbReference type="ARBA" id="ARBA00006112"/>
    </source>
</evidence>
<proteinExistence type="inferred from homology"/>
<evidence type="ECO:0000313" key="8">
    <source>
        <dbReference type="Proteomes" id="UP000662572"/>
    </source>
</evidence>
<accession>A0A918PXU5</accession>
<dbReference type="InterPro" id="IPR036425">
    <property type="entry name" value="MoaB/Mog-like_dom_sf"/>
</dbReference>
<dbReference type="GO" id="GO:0005829">
    <property type="term" value="C:cytosol"/>
    <property type="evidence" value="ECO:0007669"/>
    <property type="project" value="TreeGrafter"/>
</dbReference>
<dbReference type="NCBIfam" id="TIGR00177">
    <property type="entry name" value="molyb_syn"/>
    <property type="match status" value="1"/>
</dbReference>
<evidence type="ECO:0000256" key="5">
    <source>
        <dbReference type="PIRNR" id="PIRNR006443"/>
    </source>
</evidence>
<gene>
    <name evidence="7" type="ORF">GCM10011273_10210</name>
</gene>
<protein>
    <recommendedName>
        <fullName evidence="3 5">Molybdenum cofactor biosynthesis protein B</fullName>
    </recommendedName>
</protein>
<keyword evidence="8" id="KW-1185">Reference proteome</keyword>
<dbReference type="PANTHER" id="PTHR43232">
    <property type="entry name" value="MOLYBDENUM COFACTOR BIOSYNTHESIS PROTEIN B"/>
    <property type="match status" value="1"/>
</dbReference>
<dbReference type="CDD" id="cd00886">
    <property type="entry name" value="MogA_MoaB"/>
    <property type="match status" value="1"/>
</dbReference>
<dbReference type="InterPro" id="IPR001453">
    <property type="entry name" value="MoaB/Mog_dom"/>
</dbReference>
<evidence type="ECO:0000256" key="4">
    <source>
        <dbReference type="ARBA" id="ARBA00023150"/>
    </source>
</evidence>
<dbReference type="PIRSF" id="PIRSF006443">
    <property type="entry name" value="MoaB"/>
    <property type="match status" value="1"/>
</dbReference>
<reference evidence="7" key="2">
    <citation type="submission" date="2020-09" db="EMBL/GenBank/DDBJ databases">
        <authorList>
            <person name="Sun Q."/>
            <person name="Kim S."/>
        </authorList>
    </citation>
    <scope>NUCLEOTIDE SEQUENCE</scope>
    <source>
        <strain evidence="7">KCTC 32296</strain>
    </source>
</reference>
<dbReference type="InterPro" id="IPR013484">
    <property type="entry name" value="MoaB_proteobac"/>
</dbReference>
<comment type="caution">
    <text evidence="7">The sequence shown here is derived from an EMBL/GenBank/DDBJ whole genome shotgun (WGS) entry which is preliminary data.</text>
</comment>
<name>A0A918PXU5_9CAUL</name>
<dbReference type="EMBL" id="BMZB01000001">
    <property type="protein sequence ID" value="GGZ26607.1"/>
    <property type="molecule type" value="Genomic_DNA"/>
</dbReference>
<dbReference type="SUPFAM" id="SSF53218">
    <property type="entry name" value="Molybdenum cofactor biosynthesis proteins"/>
    <property type="match status" value="1"/>
</dbReference>
<dbReference type="GO" id="GO:0006777">
    <property type="term" value="P:Mo-molybdopterin cofactor biosynthetic process"/>
    <property type="evidence" value="ECO:0007669"/>
    <property type="project" value="UniProtKB-UniRule"/>
</dbReference>